<gene>
    <name evidence="1" type="ORF">RAMLITH_10645</name>
</gene>
<dbReference type="Gene3D" id="6.10.140.1580">
    <property type="match status" value="1"/>
</dbReference>
<dbReference type="AlphaFoldDB" id="A0A7X6I6N5"/>
<dbReference type="RefSeq" id="WP_168107395.1">
    <property type="nucleotide sequence ID" value="NZ_VTOX01000003.1"/>
</dbReference>
<keyword evidence="2" id="KW-1185">Reference proteome</keyword>
<dbReference type="EMBL" id="VTOX01000003">
    <property type="protein sequence ID" value="NKE66279.1"/>
    <property type="molecule type" value="Genomic_DNA"/>
</dbReference>
<evidence type="ECO:0000313" key="2">
    <source>
        <dbReference type="Proteomes" id="UP000521868"/>
    </source>
</evidence>
<protein>
    <submittedName>
        <fullName evidence="1">Uncharacterized protein</fullName>
    </submittedName>
</protein>
<comment type="caution">
    <text evidence="1">The sequence shown here is derived from an EMBL/GenBank/DDBJ whole genome shotgun (WGS) entry which is preliminary data.</text>
</comment>
<evidence type="ECO:0000313" key="1">
    <source>
        <dbReference type="EMBL" id="NKE66279.1"/>
    </source>
</evidence>
<proteinExistence type="predicted"/>
<reference evidence="1 2" key="1">
    <citation type="journal article" date="2020" name="Nature">
        <title>Bacterial chemolithoautotrophy via manganese oxidation.</title>
        <authorList>
            <person name="Yu H."/>
            <person name="Leadbetter J.R."/>
        </authorList>
    </citation>
    <scope>NUCLEOTIDE SEQUENCE [LARGE SCALE GENOMIC DNA]</scope>
    <source>
        <strain evidence="1 2">RBP-1</strain>
    </source>
</reference>
<name>A0A7X6I6N5_9BURK</name>
<organism evidence="1 2">
    <name type="scientific">Ramlibacter lithotrophicus</name>
    <dbReference type="NCBI Taxonomy" id="2606681"/>
    <lineage>
        <taxon>Bacteria</taxon>
        <taxon>Pseudomonadati</taxon>
        <taxon>Pseudomonadota</taxon>
        <taxon>Betaproteobacteria</taxon>
        <taxon>Burkholderiales</taxon>
        <taxon>Comamonadaceae</taxon>
        <taxon>Ramlibacter</taxon>
    </lineage>
</organism>
<accession>A0A7X6I6N5</accession>
<sequence length="69" mass="6888">MREPCGNGHAGTTFTATARAGRDAAIAAELATPDAFDRGIAGLERTAPGGGVFCCTFFKAVAAGKGDRG</sequence>
<dbReference type="Proteomes" id="UP000521868">
    <property type="component" value="Unassembled WGS sequence"/>
</dbReference>